<dbReference type="GO" id="GO:0009103">
    <property type="term" value="P:lipopolysaccharide biosynthetic process"/>
    <property type="evidence" value="ECO:0007669"/>
    <property type="project" value="TreeGrafter"/>
</dbReference>
<dbReference type="RefSeq" id="WP_093919028.1">
    <property type="nucleotide sequence ID" value="NZ_FONW01000002.1"/>
</dbReference>
<sequence length="375" mass="43031">MNKHLKIGFDAKRAFLNKSGLGNYSRNTIQSLSSFYADNQYYLFTPKQNPERFQSPQNSVIVMPNNFWWRALKPFWRTYRISDLAQQAQLDLYHGLSHELPIGIEKSGIKSIVTIHDLIFMRFPELYKPADRKIYLRKVQHACHASDKIIAISKQTKHDLVDYFDLPSKKIKVIYQSINPLFFQQGSEEARQQVREKYQLPSKFLLTVGTIEARKNLFCILKAMEQLPGDTPLVIVGQKTSYLDSLQPLVEKLNKRLIFLHQINDQELSLLYQLASVMIYPSVFEGFGLPVAEAQASGCPVITSSVSSLPEAGGEGAHYIKPPNYNELSAGIKQILNDEDYRNQLIEKGFQNAQRFTPEAYATQLMKLYQKVYHA</sequence>
<dbReference type="AlphaFoldDB" id="A0A1I2F5R3"/>
<reference evidence="4 5" key="1">
    <citation type="submission" date="2016-10" db="EMBL/GenBank/DDBJ databases">
        <authorList>
            <person name="de Groot N.N."/>
        </authorList>
    </citation>
    <scope>NUCLEOTIDE SEQUENCE [LARGE SCALE GENOMIC DNA]</scope>
    <source>
        <strain evidence="4 5">CGMCC 1.9156</strain>
    </source>
</reference>
<dbReference type="InterPro" id="IPR028098">
    <property type="entry name" value="Glyco_trans_4-like_N"/>
</dbReference>
<evidence type="ECO:0000313" key="5">
    <source>
        <dbReference type="Proteomes" id="UP000198964"/>
    </source>
</evidence>
<feature type="domain" description="Glycosyl transferase family 1" evidence="2">
    <location>
        <begin position="196"/>
        <end position="350"/>
    </location>
</feature>
<keyword evidence="1 4" id="KW-0808">Transferase</keyword>
<dbReference type="Proteomes" id="UP000198964">
    <property type="component" value="Unassembled WGS sequence"/>
</dbReference>
<dbReference type="EMBL" id="FONW01000002">
    <property type="protein sequence ID" value="SFF00515.1"/>
    <property type="molecule type" value="Genomic_DNA"/>
</dbReference>
<name>A0A1I2F5R3_9BACT</name>
<keyword evidence="5" id="KW-1185">Reference proteome</keyword>
<dbReference type="GO" id="GO:0016757">
    <property type="term" value="F:glycosyltransferase activity"/>
    <property type="evidence" value="ECO:0007669"/>
    <property type="project" value="InterPro"/>
</dbReference>
<evidence type="ECO:0000313" key="4">
    <source>
        <dbReference type="EMBL" id="SFF00515.1"/>
    </source>
</evidence>
<organism evidence="4 5">
    <name type="scientific">Sunxiuqinia elliptica</name>
    <dbReference type="NCBI Taxonomy" id="655355"/>
    <lineage>
        <taxon>Bacteria</taxon>
        <taxon>Pseudomonadati</taxon>
        <taxon>Bacteroidota</taxon>
        <taxon>Bacteroidia</taxon>
        <taxon>Marinilabiliales</taxon>
        <taxon>Prolixibacteraceae</taxon>
        <taxon>Sunxiuqinia</taxon>
    </lineage>
</organism>
<evidence type="ECO:0000259" key="2">
    <source>
        <dbReference type="Pfam" id="PF00534"/>
    </source>
</evidence>
<dbReference type="Gene3D" id="3.40.50.2000">
    <property type="entry name" value="Glycogen Phosphorylase B"/>
    <property type="match status" value="2"/>
</dbReference>
<dbReference type="PANTHER" id="PTHR46401">
    <property type="entry name" value="GLYCOSYLTRANSFERASE WBBK-RELATED"/>
    <property type="match status" value="1"/>
</dbReference>
<dbReference type="SUPFAM" id="SSF53756">
    <property type="entry name" value="UDP-Glycosyltransferase/glycogen phosphorylase"/>
    <property type="match status" value="1"/>
</dbReference>
<gene>
    <name evidence="4" type="ORF">SAMN05216283_102366</name>
</gene>
<proteinExistence type="predicted"/>
<dbReference type="PANTHER" id="PTHR46401:SF2">
    <property type="entry name" value="GLYCOSYLTRANSFERASE WBBK-RELATED"/>
    <property type="match status" value="1"/>
</dbReference>
<dbReference type="Pfam" id="PF13439">
    <property type="entry name" value="Glyco_transf_4"/>
    <property type="match status" value="1"/>
</dbReference>
<accession>A0A1I2F5R3</accession>
<feature type="domain" description="Glycosyltransferase subfamily 4-like N-terminal" evidence="3">
    <location>
        <begin position="20"/>
        <end position="179"/>
    </location>
</feature>
<evidence type="ECO:0000256" key="1">
    <source>
        <dbReference type="ARBA" id="ARBA00022679"/>
    </source>
</evidence>
<dbReference type="CDD" id="cd03809">
    <property type="entry name" value="GT4_MtfB-like"/>
    <property type="match status" value="1"/>
</dbReference>
<dbReference type="Pfam" id="PF00534">
    <property type="entry name" value="Glycos_transf_1"/>
    <property type="match status" value="1"/>
</dbReference>
<protein>
    <submittedName>
        <fullName evidence="4">Glycosyltransferase involved in cell wall bisynthesis</fullName>
    </submittedName>
</protein>
<evidence type="ECO:0000259" key="3">
    <source>
        <dbReference type="Pfam" id="PF13439"/>
    </source>
</evidence>
<dbReference type="InterPro" id="IPR001296">
    <property type="entry name" value="Glyco_trans_1"/>
</dbReference>
<dbReference type="STRING" id="655355.SAMN05216283_102366"/>